<proteinExistence type="predicted"/>
<keyword evidence="2" id="KW-1185">Reference proteome</keyword>
<dbReference type="EMBL" id="JAOYFB010000004">
    <property type="protein sequence ID" value="KAK4013732.1"/>
    <property type="molecule type" value="Genomic_DNA"/>
</dbReference>
<evidence type="ECO:0000313" key="2">
    <source>
        <dbReference type="Proteomes" id="UP001234178"/>
    </source>
</evidence>
<accession>A0ABQ9ZL99</accession>
<evidence type="ECO:0000313" key="1">
    <source>
        <dbReference type="EMBL" id="KAK4013732.1"/>
    </source>
</evidence>
<dbReference type="Proteomes" id="UP001234178">
    <property type="component" value="Unassembled WGS sequence"/>
</dbReference>
<comment type="caution">
    <text evidence="1">The sequence shown here is derived from an EMBL/GenBank/DDBJ whole genome shotgun (WGS) entry which is preliminary data.</text>
</comment>
<name>A0ABQ9ZL99_9CRUS</name>
<gene>
    <name evidence="1" type="ORF">OUZ56_026284</name>
</gene>
<organism evidence="1 2">
    <name type="scientific">Daphnia magna</name>
    <dbReference type="NCBI Taxonomy" id="35525"/>
    <lineage>
        <taxon>Eukaryota</taxon>
        <taxon>Metazoa</taxon>
        <taxon>Ecdysozoa</taxon>
        <taxon>Arthropoda</taxon>
        <taxon>Crustacea</taxon>
        <taxon>Branchiopoda</taxon>
        <taxon>Diplostraca</taxon>
        <taxon>Cladocera</taxon>
        <taxon>Anomopoda</taxon>
        <taxon>Daphniidae</taxon>
        <taxon>Daphnia</taxon>
    </lineage>
</organism>
<protein>
    <submittedName>
        <fullName evidence="1">Uncharacterized protein</fullName>
    </submittedName>
</protein>
<reference evidence="1 2" key="1">
    <citation type="journal article" date="2023" name="Nucleic Acids Res.">
        <title>The hologenome of Daphnia magna reveals possible DNA methylation and microbiome-mediated evolution of the host genome.</title>
        <authorList>
            <person name="Chaturvedi A."/>
            <person name="Li X."/>
            <person name="Dhandapani V."/>
            <person name="Marshall H."/>
            <person name="Kissane S."/>
            <person name="Cuenca-Cambronero M."/>
            <person name="Asole G."/>
            <person name="Calvet F."/>
            <person name="Ruiz-Romero M."/>
            <person name="Marangio P."/>
            <person name="Guigo R."/>
            <person name="Rago D."/>
            <person name="Mirbahai L."/>
            <person name="Eastwood N."/>
            <person name="Colbourne J.K."/>
            <person name="Zhou J."/>
            <person name="Mallon E."/>
            <person name="Orsini L."/>
        </authorList>
    </citation>
    <scope>NUCLEOTIDE SEQUENCE [LARGE SCALE GENOMIC DNA]</scope>
    <source>
        <strain evidence="1">LRV0_1</strain>
    </source>
</reference>
<sequence length="130" mass="13664">MDTLLLLAENLRNARRSYSFSSVGSVAGDSSTVSIAGGSTVGSKAEPSVDGGCMEVVGSACLRFLRNIGRLIGGGAATFPNGGEDSRWPLTQACQTDLVCWRPLMIQKRSLRSDRMVLTTACFSETVGVG</sequence>